<dbReference type="CDD" id="cd19543">
    <property type="entry name" value="DCL_NRPS"/>
    <property type="match status" value="2"/>
</dbReference>
<name>A0ABP3MK91_SACER</name>
<dbReference type="RefSeq" id="WP_011873916.1">
    <property type="nucleotide sequence ID" value="NZ_BAAAGS010000011.1"/>
</dbReference>
<protein>
    <recommendedName>
        <fullName evidence="7">Carrier domain-containing protein</fullName>
    </recommendedName>
</protein>
<dbReference type="Gene3D" id="3.30.559.10">
    <property type="entry name" value="Chloramphenicol acetyltransferase-like domain"/>
    <property type="match status" value="7"/>
</dbReference>
<dbReference type="InterPro" id="IPR010060">
    <property type="entry name" value="NRPS_synth"/>
</dbReference>
<dbReference type="NCBIfam" id="NF003417">
    <property type="entry name" value="PRK04813.1"/>
    <property type="match status" value="4"/>
</dbReference>
<dbReference type="Gene3D" id="1.10.1200.10">
    <property type="entry name" value="ACP-like"/>
    <property type="match status" value="4"/>
</dbReference>
<dbReference type="SUPFAM" id="SSF52777">
    <property type="entry name" value="CoA-dependent acyltransferases"/>
    <property type="match status" value="14"/>
</dbReference>
<proteinExistence type="predicted"/>
<dbReference type="SUPFAM" id="SSF56801">
    <property type="entry name" value="Acetyl-CoA synthetase-like"/>
    <property type="match status" value="4"/>
</dbReference>
<dbReference type="NCBIfam" id="TIGR01733">
    <property type="entry name" value="AA-adenyl-dom"/>
    <property type="match status" value="4"/>
</dbReference>
<dbReference type="InterPro" id="IPR001242">
    <property type="entry name" value="Condensation_dom"/>
</dbReference>
<dbReference type="NCBIfam" id="TIGR01720">
    <property type="entry name" value="NRPS-para261"/>
    <property type="match status" value="2"/>
</dbReference>
<comment type="caution">
    <text evidence="8">The sequence shown here is derived from an EMBL/GenBank/DDBJ whole genome shotgun (WGS) entry which is preliminary data.</text>
</comment>
<keyword evidence="3" id="KW-0597">Phosphoprotein</keyword>
<dbReference type="Pfam" id="PF00501">
    <property type="entry name" value="AMP-binding"/>
    <property type="match status" value="4"/>
</dbReference>
<dbReference type="Gene3D" id="2.30.38.10">
    <property type="entry name" value="Luciferase, Domain 3"/>
    <property type="match status" value="4"/>
</dbReference>
<feature type="region of interest" description="Disordered" evidence="6">
    <location>
        <begin position="2363"/>
        <end position="2385"/>
    </location>
</feature>
<evidence type="ECO:0000259" key="7">
    <source>
        <dbReference type="PROSITE" id="PS50075"/>
    </source>
</evidence>
<feature type="domain" description="Carrier" evidence="7">
    <location>
        <begin position="3889"/>
        <end position="3964"/>
    </location>
</feature>
<feature type="domain" description="Carrier" evidence="7">
    <location>
        <begin position="2382"/>
        <end position="2455"/>
    </location>
</feature>
<sequence length="5429" mass="589605">MARPGLALTAAQDGIWLSQQIDPETSAYNIAWYHEIRGELEVDRMTEAVGRAVREAECLHVRFRDAGGGPEQIAHPASGWRLPVHDLRAEADPLGTAEEWMRADLSRPADLGGGPLFTHALLRVGDRHFLWYQRYHHLVMDAYGFSVLSRRVGELYRGEGAAREWPVAALVESDARYRASDSWAADREHWLARMADRPDPARLVTAAGTPSRTSVELPEDRVAALCGSGHRLSRLAIAAVAAYTHRLTGETDVVLGLPVTARTAEHRDVPGMVSNVLPLRLRVRPDMTTAELVAAVDREVREVRAHERFRGEELARELGVPGGIAELVGPTVNSMSFEDGLELPGLDVRAHNLSLGPVNDLSVAVHDGPRGVRVDFDAAELGEHPARFLRVLEAITDDRPLHTIDPVPPEERRLVLDRFGRDDRAVRELSWPAAFERQVRETPDAVAVVCEDQQRTYGELNAEANRLAHLLLAEGVGAEQVVAVAVPRSVEMVAALLAVLKTGAAYLPLDLDHPPDRIAFMLREASRVVTVPELAGELPPGPPQVLVGDAAGRPAQDPGVEVRLDQAAYVIFTSGSTGRPKGVVVTHDGIGSLVATAVDRLGVDAGSRVLQFASVGFDVAVWELSMALCTGGRLVVVPEQRRVAGRDLTDYAVEHGVTHLALPPSLVSALPADCELPEDAVLLVGTEVVPAELIERWAKRLRVVVAYGLTEATVNSTLWMAEQGRRGSVPIGRPDPNTRIHVLDSALRPVGVGVTGEIYVAGRGLARGYLGRRGLSAERFVADPFGEPGERMYRTGDRARWRPDGTLSFLGRSDDQIKIRGHRIEPGEVESALMGHPDVVQAAVLARQDHRGATRLVAYVHGEADGAAVRAFAETLLPDYMVPNPVVVLAEPLPLTPNGKTDTAALPVPDWAALAGADRPTTAAEHHFAELFAEVLDLPSVGVHDSFFELGGDSIVAIELVSRARRAGYAITPRQVFRQRTAAALAAVAQERGIAAQRADSGVGTVEPTPIVHWLRELGGEIERFHQWTLLTTPAELDHERLLEMVQALVDRHDVLRARLRPDWTLEVPEAPAVRAGDVVETADGPVTDEHRSWAVSGLAPREGRVLRVVWFPDAQRLLMVAHHLVIDGVSWRILASDLELAWQQLSAGERVELPPVGTSLRTWSRLLREHADDRRGESARWRHPADRGLGSRPLDEQDTAATLRSLTVQVPAEQTEPLLSSVPAAFHGNVDDVLLTALAVAVGRWRGGGDLLVDLEGHGREEHVFGDVDLTRTVGWFTSLFPVRLNPGDPAEFAAGSVDQAVKRVKEQLRVPDGGLGYGQLRHLAAEPGLAGGAPVLFNYLGRFSVRGGRDWAPAPEADPLGAGRDPRMPVDHELEINAVVRDDDGGPRLSATLTWPEGVLAESDAAELGRGWVEALDSLVRHARGGRTPSDFPLVRLTQEETDELPAEVEDVLPVTPLQEGLFFHASFDESEADDYLVQQVVELRGQVDGESMRRAVRGLAERHAPLRAGFRQRADGRVVQLVDRRVEVPWREVSGDVEQVAAEERSRRFDLSEAPLMRCALVRGDGRHWLVLTLHHIVADGWSSPVMVRELLALHTPGEELPPVTAYRDYLGWLAERDDEAARRAWRDALRGLDEPTLLATGDRGPLRQCTVDIPEQVTAGLAARARELGVTLSTVVQGAWGLLLGRLTGRCDVVFGTTVSGRAAEVAGVESMVGLLANTVPVRMRWQPGASIADELTRLQSEQSDLLDHQHLGLGEIQRLAGAGELFDTLLVFENYPSEERLTDASGTVEVAGSEFFGAGHYPLTLVVMPGEKLELQFKHRLADAEARSIAERMARVLEAVAADPARPAGRIELLSEREHDRLRELNATAREVSGRTLVDAFEAQVAKTPDATAVVFGATEMSYVDLDAAAERLAARLRARGAGPEQVVAVAVARSAELVVALLGVLKSGAAYLPVDLDYPEDRIAYMLSDSRARLVVTTRDAAGLPEGAERLFVEDSDSDVSGSAPQDGPRPVPDNPAYLIYTSGSTGRPKGVVVTHRAIVNRLEWMQDRYRLGADDRVLQKTPSSFDVSVWEFFWALGVGAAVVLARPDGHRDPAYLAGLVRAQGITTMHFVPSMLAAFLGTDEVTADPGWASSLRRVFSSGEALGGDLAAQWTELTGVRLHNLYGPTEAAVDVTWWPFDGAPDAVVPIGWPVWNTRLHVLDPCLRPVPDGVPGELYLAGVQLARGYHRRAELTAQRFVADPFGAPGERMYRTGDLVRRRPDGAVEYLGRADRQVKIRGNRIELGEIESAMSRLPGVAHAAVVAREDGPSVRLVGYFVPSAPVDTAELEATLAAELPAAMVPTAFVELDALPVTPSGKLDRDALPAPSTRRSAAGGPGDQRRRRLCEIFADVLKQEVGVDDDFFALGGDSILSIAVSSRARKAGLDLSPRDVFEHRTPAALAALGGETPAEAAMADSDGVGDVALLPVVHWLRERGGSIDRFNLSMLLRTPAGAREQDLTAALQAVLDHHDALRLRLTRVAGVLWSLETRPAGAVSAREVLRRVESAEPVQAEAESEVDRLEPEAGTVLRAVWFDAGEQPGHLFLALHHLAVDGVSWRILSEDLRTAWEAAVAGREPVLDPVGTSLRHFARVLTEQAQTPRRMGELEYWTEVLRPGAELLPSANAGGTAGSARRTTTRLSVAETEPLLTDVPAAVRADVTEVLLAALRIAVSRWHERHGRDAGADLLVDVERHGREEITDGIDLSRTVGWFTSIQPVRLSGAAEPLEVLRSVKDGVRSAPDRGIGHGMLRGLNPQTAPILAGAASAQVLFNYLGRLPASGGDWTPTGALTVEPDDDLGTPYALQVDAVCDDTPEGPRLSLHWTWQDNALSAEDVDELAAGWAEAVRALARGGPAGLTPSDLATVSLEQAEIDRVERVSPVPVEDIWPLSPLQEGLFFHSSYDQSALDVYTAQDALDFDHRIDLERLRAACARLLHRNPSLRAGFTSDGLSRPVQFIGTEPAMPLEVVDLGDLPEDERARRVGELMSADRRSRFDLARPPLCRLLLIRMGPDRDRLVITHHLVLWDGWSEGLFLRELFTLYDRPDAELPAPGSYRDYLAWLGRQDNDLAVRAWRHALSGLDEPTLLGPSSSEPAIPEQLRVQLPEELCERLRRTAREHGLTLNTVLNAVWGLVFSSAVGRNDVVFGSTVSGRPADIPDVENIIGMFLNTVPVRVTLDPTESLLELLRRIQSQRAELMPHDYVGLGVLQRETGHARLFDSLYVLQNFADESGFERLREKFGISSVGSVDATHYPLTLVVTPAARLGVMLAYRPDVIAHGDAQAMLERFTSLLERLDLSAEVGTLDLLLPEERRELERDWDAGRNPMSEETVADMLAAQAARTPDEVALVFGEQRLTYAELDARINRLARLLLARGAGPERVVALGLPRSTEMVVALFAVLRTGAAYLPLDLDHPADRLRMMIEDTEPVCLVSTTSVAPSLHGAPAEHRVLVDDPAVAEELAGLSGAGLADAERPGFAPGTPDRMEHPAYVIYTSGSTGKPKGVVTPYRGLTNMQLNHQEAVFGPAIASAGGRRLRIAHTVSFAFDMSWEELLWLVEGHEVHVCDEELRRDAEALVSYCDEHGIDVVNVTPTYAQLLIEEGLLEGYRPALVLLGGEAVSEAVWTSLRDTDGTYGYNLYGPTEYTINTLGASTFDSDSPTVGRAIWNTRAYVLDPYLRPVPPGVPGELYIAGVGLARGYHRRFGLTAERFVADPFGDPGDRMYRTGDLVRRRDDGNLDFLGRTDDQVKIRGYRVELGEIESALDSHPGVSQAAVVADTSTAVPRLVGYVVGPVADGELREHLKQRLPDYMVPAALMTVERLPLTVNGKLDVKALPEPVPATAQDSRPPRTEAERVLCELFADVLGADQVGIDDDFFDLGGHSLLATRLISRARTALAAELEIRDLFDAPTVAELVRRTGDREAVRPALVAQERPEEVPLSFAQRRLWVIQQMEPDSSAYNFPIVVRLRGELDLDALRAAVADVAARHEALRTVFGVRDGVPFQRVVPVEEARPVFEVVADRPGVVQEAIERPFDLASEIPLRVTVVEAGEDEHVVVLLLHHITTDEWSDRPFLRDLSQAYAARRDGGEPGWEPLAVQYADYALWQQRTLGDPSDEDGLAASQLDYWHRTLAGAPEEVELPADRPRPARPTSAGGTVEVELDCDGIRQLSQDSGASTFMVLHAAVGALLNRLGVGEDIPLGAPIAGRTDEALDDLVGFFVNTLVLRTDVSGDPGFEELLARVRELDLAAFSHADVPFEAVVERLNPVRSPGRNPLFQVMVSYHSRTAGGFELAGLEVEPEPFQTRAAKFDLVFSFTEHADRITCCLEYAGDLFDRETVEALGRRLAVLVDAVVADPARPVGELDVHTDDDRVLEEFNTTYRPVPELSFPELFQRQVLAAPDAVALVDGDRRLTYSELDRRADGVAGVLLAAGVRRGDVVGVALPRSVENVATMLAALKLGAAYLPLDLSYPRERLSYVLTDSGAGVVVTTRAEADRVPAADGVELLVLDEVADEPGVALPPPPGLDDAAYVIYTSGSTGRPKAVVVPHDGIASLVATAVDRVGVTAESRVLQFASPAFDVAVFETAMALCVGGRLVLVPEQARVAGEPLTDLLLEQGITHAALPPALLAALPAPCRLPEGITVLVGTEAVPPHLIERWAGHARLVVAYGLTEATVNSTLWTAEPGTGTVPIGRPDPNTQAHVLDANLRPVPLGVPGELYIAGRGLARGYLGRHGLTAERFVACPFGEPGTRMYRTGDRVRWRRDGTLDFLGRVDEQIKIRGFRVEPGEVEAALVAHPAVRQAVVVADEGSRLIGYVVPEGQVDTAELRTHVSGLLPEHMVPAAVVELDRIPLSPNGKVDRRALPAPDWSAMTGDDRPATAQQRALAELFAEVLGLPEVGVHDGFFALGGHSMAAMRLLGAIRSVFAAELTVRDVFDAPTVAALAGKIASAEAGRAPLRAGERPAELPLAPPQRHRWSRYGDFPGHDHALVLRTSGMDADALASALRDVVARHEPLRTVVVERDGQAYQQLVDGPELEVLDVTGDLDERVAELAREAPDLREQSPLRARLLVAPDGGQRLLLTMHYLGIDEWSTVPLFRDLAAAYAARREGAVPDRAPLPVSYADYTRWAWEVLGDPADPGSRHARQLRYWREALAGMPELPLPVDRPRAGSRGGRGDFVEFVIDAEEHEEIDRLAQRSGASMFMVLHAALAALLTRLGAGEDLPIGTFTAGRSEDSLTDLVGCFFNTVVLRTDTTGDPTFAELLGRVRETALSALDRQELPFDDVLREVPSARAPQVLLVHHEQANLTALDEGGLSAVPTGTTPAELALSFYEPRGGGPVHCVLGYDADLFDAETARWLADGVLGAVRAAVRGPGRTISEIDPPRRTW</sequence>
<dbReference type="Proteomes" id="UP001500729">
    <property type="component" value="Unassembled WGS sequence"/>
</dbReference>
<dbReference type="InterPro" id="IPR036736">
    <property type="entry name" value="ACP-like_sf"/>
</dbReference>
<dbReference type="InterPro" id="IPR025110">
    <property type="entry name" value="AMP-bd_C"/>
</dbReference>
<feature type="region of interest" description="Disordered" evidence="6">
    <location>
        <begin position="2001"/>
        <end position="2021"/>
    </location>
</feature>
<organism evidence="8 9">
    <name type="scientific">Saccharopolyspora erythraea</name>
    <name type="common">Streptomyces erythraeus</name>
    <dbReference type="NCBI Taxonomy" id="1836"/>
    <lineage>
        <taxon>Bacteria</taxon>
        <taxon>Bacillati</taxon>
        <taxon>Actinomycetota</taxon>
        <taxon>Actinomycetes</taxon>
        <taxon>Pseudonocardiales</taxon>
        <taxon>Pseudonocardiaceae</taxon>
        <taxon>Saccharopolyspora</taxon>
    </lineage>
</organism>
<evidence type="ECO:0000256" key="4">
    <source>
        <dbReference type="ARBA" id="ARBA00022737"/>
    </source>
</evidence>
<dbReference type="InterPro" id="IPR045851">
    <property type="entry name" value="AMP-bd_C_sf"/>
</dbReference>
<evidence type="ECO:0000313" key="9">
    <source>
        <dbReference type="Proteomes" id="UP001500729"/>
    </source>
</evidence>
<comment type="cofactor">
    <cofactor evidence="1">
        <name>pantetheine 4'-phosphate</name>
        <dbReference type="ChEBI" id="CHEBI:47942"/>
    </cofactor>
</comment>
<feature type="domain" description="Carrier" evidence="7">
    <location>
        <begin position="919"/>
        <end position="993"/>
    </location>
</feature>
<evidence type="ECO:0000256" key="1">
    <source>
        <dbReference type="ARBA" id="ARBA00001957"/>
    </source>
</evidence>
<dbReference type="PROSITE" id="PS50075">
    <property type="entry name" value="CARRIER"/>
    <property type="match status" value="4"/>
</dbReference>
<evidence type="ECO:0000256" key="5">
    <source>
        <dbReference type="ARBA" id="ARBA00023194"/>
    </source>
</evidence>
<dbReference type="CDD" id="cd19540">
    <property type="entry name" value="LCL_NRPS-like"/>
    <property type="match status" value="1"/>
</dbReference>
<dbReference type="InterPro" id="IPR010071">
    <property type="entry name" value="AA_adenyl_dom"/>
</dbReference>
<evidence type="ECO:0000256" key="6">
    <source>
        <dbReference type="SAM" id="MobiDB-lite"/>
    </source>
</evidence>
<dbReference type="Gene3D" id="3.40.50.980">
    <property type="match status" value="8"/>
</dbReference>
<dbReference type="InterPro" id="IPR020845">
    <property type="entry name" value="AMP-binding_CS"/>
</dbReference>
<gene>
    <name evidence="8" type="ORF">GCM10009533_21620</name>
</gene>
<dbReference type="Gene3D" id="3.30.300.30">
    <property type="match status" value="4"/>
</dbReference>
<dbReference type="CDD" id="cd19534">
    <property type="entry name" value="E_NRPS"/>
    <property type="match status" value="1"/>
</dbReference>
<dbReference type="CDD" id="cd17646">
    <property type="entry name" value="A_NRPS_AB3403-like"/>
    <property type="match status" value="1"/>
</dbReference>
<dbReference type="CDD" id="cd05930">
    <property type="entry name" value="A_NRPS"/>
    <property type="match status" value="1"/>
</dbReference>
<keyword evidence="4" id="KW-0677">Repeat</keyword>
<evidence type="ECO:0000256" key="2">
    <source>
        <dbReference type="ARBA" id="ARBA00022450"/>
    </source>
</evidence>
<dbReference type="InterPro" id="IPR009081">
    <property type="entry name" value="PP-bd_ACP"/>
</dbReference>
<evidence type="ECO:0000313" key="8">
    <source>
        <dbReference type="EMBL" id="GAA0522154.1"/>
    </source>
</evidence>
<accession>A0ABP3MK91</accession>
<dbReference type="PROSITE" id="PS00455">
    <property type="entry name" value="AMP_BINDING"/>
    <property type="match status" value="4"/>
</dbReference>
<keyword evidence="9" id="KW-1185">Reference proteome</keyword>
<dbReference type="Gene3D" id="3.30.559.30">
    <property type="entry name" value="Nonribosomal peptide synthetase, condensation domain"/>
    <property type="match status" value="7"/>
</dbReference>
<reference evidence="9" key="1">
    <citation type="journal article" date="2019" name="Int. J. Syst. Evol. Microbiol.">
        <title>The Global Catalogue of Microorganisms (GCM) 10K type strain sequencing project: providing services to taxonomists for standard genome sequencing and annotation.</title>
        <authorList>
            <consortium name="The Broad Institute Genomics Platform"/>
            <consortium name="The Broad Institute Genome Sequencing Center for Infectious Disease"/>
            <person name="Wu L."/>
            <person name="Ma J."/>
        </authorList>
    </citation>
    <scope>NUCLEOTIDE SEQUENCE [LARGE SCALE GENOMIC DNA]</scope>
    <source>
        <strain evidence="9">JCM 10303</strain>
    </source>
</reference>
<dbReference type="Pfam" id="PF00550">
    <property type="entry name" value="PP-binding"/>
    <property type="match status" value="4"/>
</dbReference>
<dbReference type="Pfam" id="PF13193">
    <property type="entry name" value="AMP-binding_C"/>
    <property type="match status" value="4"/>
</dbReference>
<dbReference type="EMBL" id="BAAAGS010000011">
    <property type="protein sequence ID" value="GAA0522154.1"/>
    <property type="molecule type" value="Genomic_DNA"/>
</dbReference>
<dbReference type="PANTHER" id="PTHR45527">
    <property type="entry name" value="NONRIBOSOMAL PEPTIDE SYNTHETASE"/>
    <property type="match status" value="1"/>
</dbReference>
<keyword evidence="5" id="KW-0045">Antibiotic biosynthesis</keyword>
<feature type="domain" description="Carrier" evidence="7">
    <location>
        <begin position="4917"/>
        <end position="4992"/>
    </location>
</feature>
<keyword evidence="2" id="KW-0596">Phosphopantetheine</keyword>
<dbReference type="InterPro" id="IPR000873">
    <property type="entry name" value="AMP-dep_synth/lig_dom"/>
</dbReference>
<evidence type="ECO:0000256" key="3">
    <source>
        <dbReference type="ARBA" id="ARBA00022553"/>
    </source>
</evidence>
<dbReference type="InterPro" id="IPR020806">
    <property type="entry name" value="PKS_PP-bd"/>
</dbReference>
<dbReference type="SMART" id="SM00823">
    <property type="entry name" value="PKS_PP"/>
    <property type="match status" value="4"/>
</dbReference>
<dbReference type="InterPro" id="IPR006162">
    <property type="entry name" value="Ppantetheine_attach_site"/>
</dbReference>
<dbReference type="PANTHER" id="PTHR45527:SF1">
    <property type="entry name" value="FATTY ACID SYNTHASE"/>
    <property type="match status" value="1"/>
</dbReference>
<dbReference type="PROSITE" id="PS00012">
    <property type="entry name" value="PHOSPHOPANTETHEINE"/>
    <property type="match status" value="4"/>
</dbReference>
<dbReference type="InterPro" id="IPR023213">
    <property type="entry name" value="CAT-like_dom_sf"/>
</dbReference>
<dbReference type="Pfam" id="PF00668">
    <property type="entry name" value="Condensation"/>
    <property type="match status" value="7"/>
</dbReference>
<feature type="region of interest" description="Disordered" evidence="6">
    <location>
        <begin position="4176"/>
        <end position="4196"/>
    </location>
</feature>
<dbReference type="SUPFAM" id="SSF47336">
    <property type="entry name" value="ACP-like"/>
    <property type="match status" value="4"/>
</dbReference>